<dbReference type="InterPro" id="IPR001434">
    <property type="entry name" value="OmcB-like_DUF11"/>
</dbReference>
<dbReference type="EMBL" id="SVCM01000138">
    <property type="protein sequence ID" value="MBE6060889.1"/>
    <property type="molecule type" value="Genomic_DNA"/>
</dbReference>
<dbReference type="AlphaFoldDB" id="A0A927W9R1"/>
<dbReference type="Pfam" id="PF24346">
    <property type="entry name" value="DUF7507"/>
    <property type="match status" value="1"/>
</dbReference>
<dbReference type="Pfam" id="PF01345">
    <property type="entry name" value="DUF11"/>
    <property type="match status" value="2"/>
</dbReference>
<dbReference type="InterPro" id="IPR047589">
    <property type="entry name" value="DUF11_rpt"/>
</dbReference>
<accession>A0A927W9R1</accession>
<dbReference type="InterPro" id="IPR055354">
    <property type="entry name" value="DUF7507"/>
</dbReference>
<dbReference type="PANTHER" id="PTHR34819">
    <property type="entry name" value="LARGE CYSTEINE-RICH PERIPLASMIC PROTEIN OMCB"/>
    <property type="match status" value="1"/>
</dbReference>
<evidence type="ECO:0000259" key="2">
    <source>
        <dbReference type="Pfam" id="PF24346"/>
    </source>
</evidence>
<protein>
    <submittedName>
        <fullName evidence="3">DUF11 domain-containing protein</fullName>
    </submittedName>
</protein>
<reference evidence="3" key="1">
    <citation type="submission" date="2019-04" db="EMBL/GenBank/DDBJ databases">
        <title>Evolution of Biomass-Degrading Anaerobic Consortia Revealed by Metagenomics.</title>
        <authorList>
            <person name="Peng X."/>
        </authorList>
    </citation>
    <scope>NUCLEOTIDE SEQUENCE</scope>
    <source>
        <strain evidence="3">SIG254</strain>
    </source>
</reference>
<feature type="domain" description="DUF11" evidence="1">
    <location>
        <begin position="32"/>
        <end position="134"/>
    </location>
</feature>
<organism evidence="3 4">
    <name type="scientific">Clostridium sulfidigenes</name>
    <dbReference type="NCBI Taxonomy" id="318464"/>
    <lineage>
        <taxon>Bacteria</taxon>
        <taxon>Bacillati</taxon>
        <taxon>Bacillota</taxon>
        <taxon>Clostridia</taxon>
        <taxon>Eubacteriales</taxon>
        <taxon>Clostridiaceae</taxon>
        <taxon>Clostridium</taxon>
    </lineage>
</organism>
<evidence type="ECO:0000313" key="4">
    <source>
        <dbReference type="Proteomes" id="UP000768462"/>
    </source>
</evidence>
<dbReference type="InterPro" id="IPR051172">
    <property type="entry name" value="Chlamydia_OmcB"/>
</dbReference>
<comment type="caution">
    <text evidence="3">The sequence shown here is derived from an EMBL/GenBank/DDBJ whole genome shotgun (WGS) entry which is preliminary data.</text>
</comment>
<evidence type="ECO:0000313" key="3">
    <source>
        <dbReference type="EMBL" id="MBE6060889.1"/>
    </source>
</evidence>
<feature type="domain" description="DUF7507" evidence="2">
    <location>
        <begin position="308"/>
        <end position="357"/>
    </location>
</feature>
<evidence type="ECO:0000259" key="1">
    <source>
        <dbReference type="Pfam" id="PF01345"/>
    </source>
</evidence>
<feature type="domain" description="DUF11" evidence="1">
    <location>
        <begin position="160"/>
        <end position="236"/>
    </location>
</feature>
<gene>
    <name evidence="3" type="ORF">E7215_12055</name>
</gene>
<dbReference type="Gene3D" id="2.60.40.740">
    <property type="match status" value="2"/>
</dbReference>
<proteinExistence type="predicted"/>
<dbReference type="Proteomes" id="UP000768462">
    <property type="component" value="Unassembled WGS sequence"/>
</dbReference>
<dbReference type="NCBIfam" id="TIGR01451">
    <property type="entry name" value="B_ant_repeat"/>
    <property type="match status" value="3"/>
</dbReference>
<sequence>MNNDIDIKTKEEVTDIPSVVNSNFEVNQNALTMIKSVCPESATVGTILTFTVILTNNSSEPLNNIVFSDILDSNLTLVPNSIYVNEVLQPEGTTLNNLSIPSLQVTTPRAFNTVRFSARVTGTGIAASNRATATYLIGTQTTIRTAVSNIINVEISSHCISVAKSVNLCQAMITDTLRYTITIINRGNVEITNLILVDKLDKRLELVPGSVRINGGEQLQGRVDICRLILPNLPAPTDMQTMTTLTVTFDAIIRDARVNSNSSIICCEEKNKTFTVCNHAMIAYGFVGEVAGVLKTNKVATVITIPRPCLTAVKSVSDECARVGDTLTYTIILNNTGNVPLTGILLSDIVPASLTVNPLTIEINGVPVPGATADTLRKLLIPDMVVPPIGTLEPVVVTFEATVGAIDYNSIFNKRPCIQNMAAVTYHYVGSRFPMTTNTNTVSTRIIDNPSQYDVFLPINLSPCDPLIATVSQVTPTVISISPSSEKYNIIINVLYSIVINYRSVDGKLIEITRYYKVAIPDPDYTVNTSVTVSSIGSSIIIKGHLINVKLRFNITN</sequence>
<name>A0A927W9R1_9CLOT</name>
<dbReference type="PANTHER" id="PTHR34819:SF3">
    <property type="entry name" value="CELL SURFACE PROTEIN"/>
    <property type="match status" value="1"/>
</dbReference>